<name>A0A2H4J199_9CAUD</name>
<dbReference type="EMBL" id="MF417844">
    <property type="protein sequence ID" value="ASN67478.1"/>
    <property type="molecule type" value="Genomic_DNA"/>
</dbReference>
<organism evidence="3">
    <name type="scientific">uncultured Caudovirales phage</name>
    <dbReference type="NCBI Taxonomy" id="2100421"/>
    <lineage>
        <taxon>Viruses</taxon>
        <taxon>Duplodnaviria</taxon>
        <taxon>Heunggongvirae</taxon>
        <taxon>Uroviricota</taxon>
        <taxon>Caudoviricetes</taxon>
        <taxon>Peduoviridae</taxon>
        <taxon>Maltschvirus</taxon>
        <taxon>Maltschvirus maltsch</taxon>
    </lineage>
</organism>
<accession>A0A2H4J199</accession>
<keyword evidence="1" id="KW-1133">Transmembrane helix</keyword>
<evidence type="ECO:0000256" key="1">
    <source>
        <dbReference type="SAM" id="Phobius"/>
    </source>
</evidence>
<proteinExistence type="predicted"/>
<feature type="transmembrane region" description="Helical" evidence="1">
    <location>
        <begin position="12"/>
        <end position="31"/>
    </location>
</feature>
<keyword evidence="1" id="KW-0472">Membrane</keyword>
<evidence type="ECO:0000313" key="3">
    <source>
        <dbReference type="EMBL" id="ASN68762.1"/>
    </source>
</evidence>
<dbReference type="EMBL" id="MF417881">
    <property type="protein sequence ID" value="ASN68762.1"/>
    <property type="molecule type" value="Genomic_DNA"/>
</dbReference>
<sequence>MELLTSICGYITKYHIISIAVGLFSAIQWFLSTKVKAKPIVAGVELTNPDPKKNVNLHQHFETLEIQTKYNSRAAFAAAVAVILQGLGI</sequence>
<evidence type="ECO:0000313" key="2">
    <source>
        <dbReference type="EMBL" id="ASN67478.1"/>
    </source>
</evidence>
<reference evidence="3" key="1">
    <citation type="submission" date="2017-06" db="EMBL/GenBank/DDBJ databases">
        <title>Novel phages from South African skin metaviromes.</title>
        <authorList>
            <person name="van Zyl L.J."/>
            <person name="Abrahams Y."/>
            <person name="Stander E.A."/>
            <person name="Kirby B.M."/>
            <person name="Clavaud C."/>
            <person name="Farcet C."/>
            <person name="Breton L."/>
            <person name="Trindade M.I."/>
        </authorList>
    </citation>
    <scope>NUCLEOTIDE SEQUENCE</scope>
</reference>
<protein>
    <submittedName>
        <fullName evidence="3">Uncharacterized protein</fullName>
    </submittedName>
</protein>
<gene>
    <name evidence="3" type="ORF">7AX3_25</name>
    <name evidence="2" type="ORF">8AX10_8</name>
</gene>
<keyword evidence="1" id="KW-0812">Transmembrane</keyword>